<dbReference type="EC" id="2.7.7.7" evidence="1"/>
<dbReference type="FunFam" id="3.30.420.10:FF:000045">
    <property type="entry name" value="3'-5' exonuclease DinG"/>
    <property type="match status" value="1"/>
</dbReference>
<dbReference type="GO" id="GO:0005829">
    <property type="term" value="C:cytosol"/>
    <property type="evidence" value="ECO:0007669"/>
    <property type="project" value="TreeGrafter"/>
</dbReference>
<dbReference type="InterPro" id="IPR036397">
    <property type="entry name" value="RNaseH_sf"/>
</dbReference>
<dbReference type="InterPro" id="IPR013520">
    <property type="entry name" value="Ribonucl_H"/>
</dbReference>
<evidence type="ECO:0000313" key="9">
    <source>
        <dbReference type="Proteomes" id="UP000199397"/>
    </source>
</evidence>
<dbReference type="SUPFAM" id="SSF53098">
    <property type="entry name" value="Ribonuclease H-like"/>
    <property type="match status" value="1"/>
</dbReference>
<evidence type="ECO:0000313" key="8">
    <source>
        <dbReference type="EMBL" id="SEA93196.1"/>
    </source>
</evidence>
<keyword evidence="3" id="KW-0269">Exonuclease</keyword>
<evidence type="ECO:0000256" key="1">
    <source>
        <dbReference type="ARBA" id="ARBA00012417"/>
    </source>
</evidence>
<evidence type="ECO:0000256" key="6">
    <source>
        <dbReference type="ARBA" id="ARBA00049244"/>
    </source>
</evidence>
<dbReference type="RefSeq" id="WP_093069699.1">
    <property type="nucleotide sequence ID" value="NZ_FNQP01000019.1"/>
</dbReference>
<keyword evidence="3" id="KW-0378">Hydrolase</keyword>
<dbReference type="STRING" id="525918.SAMN05660964_02854"/>
<keyword evidence="2" id="KW-0540">Nuclease</keyword>
<evidence type="ECO:0000256" key="2">
    <source>
        <dbReference type="ARBA" id="ARBA00022722"/>
    </source>
</evidence>
<comment type="subunit">
    <text evidence="5">DNA polymerase III contains a core (composed of alpha, epsilon and theta chains) that associates with a tau subunit. This core dimerizes to form the POLIII' complex. PolIII' associates with the gamma complex (composed of gamma, delta, delta', psi and chi chains) and with the beta chain to form the complete DNA polymerase III complex.</text>
</comment>
<organism evidence="8 9">
    <name type="scientific">Thiothrix caldifontis</name>
    <dbReference type="NCBI Taxonomy" id="525918"/>
    <lineage>
        <taxon>Bacteria</taxon>
        <taxon>Pseudomonadati</taxon>
        <taxon>Pseudomonadota</taxon>
        <taxon>Gammaproteobacteria</taxon>
        <taxon>Thiotrichales</taxon>
        <taxon>Thiotrichaceae</taxon>
        <taxon>Thiothrix</taxon>
    </lineage>
</organism>
<evidence type="ECO:0000256" key="4">
    <source>
        <dbReference type="ARBA" id="ARBA00025483"/>
    </source>
</evidence>
<dbReference type="Pfam" id="PF00929">
    <property type="entry name" value="RNase_T"/>
    <property type="match status" value="1"/>
</dbReference>
<dbReference type="CDD" id="cd06127">
    <property type="entry name" value="DEDDh"/>
    <property type="match status" value="1"/>
</dbReference>
<dbReference type="GO" id="GO:0003887">
    <property type="term" value="F:DNA-directed DNA polymerase activity"/>
    <property type="evidence" value="ECO:0007669"/>
    <property type="project" value="UniProtKB-EC"/>
</dbReference>
<dbReference type="Proteomes" id="UP000199397">
    <property type="component" value="Unassembled WGS sequence"/>
</dbReference>
<proteinExistence type="predicted"/>
<dbReference type="InterPro" id="IPR012337">
    <property type="entry name" value="RNaseH-like_sf"/>
</dbReference>
<evidence type="ECO:0000256" key="3">
    <source>
        <dbReference type="ARBA" id="ARBA00022839"/>
    </source>
</evidence>
<dbReference type="GO" id="GO:0008408">
    <property type="term" value="F:3'-5' exonuclease activity"/>
    <property type="evidence" value="ECO:0007669"/>
    <property type="project" value="TreeGrafter"/>
</dbReference>
<protein>
    <recommendedName>
        <fullName evidence="1">DNA-directed DNA polymerase</fullName>
        <ecNumber evidence="1">2.7.7.7</ecNumber>
    </recommendedName>
</protein>
<sequence>MTTYAILDFETTGMSPDCGACPTEIAIVLVRDGLIVDRYQSLMNGNTRIPPFIQSLTGITNAMVRKAPPMGQVMNEAIEFAADYPLVAHNASFDRKFWDDALEQLGKERQQDFLCSMLMARRVFPQAPNHKLGTLVSFLKLPMSGQFHRALADAEATAHLFIKMQQVIQDRLKLREVHCRHLLAVQRQKIGTF</sequence>
<reference evidence="8 9" key="1">
    <citation type="submission" date="2016-10" db="EMBL/GenBank/DDBJ databases">
        <authorList>
            <person name="de Groot N.N."/>
        </authorList>
    </citation>
    <scope>NUCLEOTIDE SEQUENCE [LARGE SCALE GENOMIC DNA]</scope>
    <source>
        <strain evidence="8 9">DSM 21228</strain>
    </source>
</reference>
<feature type="domain" description="Exonuclease" evidence="7">
    <location>
        <begin position="3"/>
        <end position="170"/>
    </location>
</feature>
<dbReference type="GO" id="GO:0045004">
    <property type="term" value="P:DNA replication proofreading"/>
    <property type="evidence" value="ECO:0007669"/>
    <property type="project" value="TreeGrafter"/>
</dbReference>
<comment type="catalytic activity">
    <reaction evidence="6">
        <text>DNA(n) + a 2'-deoxyribonucleoside 5'-triphosphate = DNA(n+1) + diphosphate</text>
        <dbReference type="Rhea" id="RHEA:22508"/>
        <dbReference type="Rhea" id="RHEA-COMP:17339"/>
        <dbReference type="Rhea" id="RHEA-COMP:17340"/>
        <dbReference type="ChEBI" id="CHEBI:33019"/>
        <dbReference type="ChEBI" id="CHEBI:61560"/>
        <dbReference type="ChEBI" id="CHEBI:173112"/>
        <dbReference type="EC" id="2.7.7.7"/>
    </reaction>
</comment>
<accession>A0A1H4F786</accession>
<dbReference type="AlphaFoldDB" id="A0A1H4F786"/>
<dbReference type="NCBIfam" id="TIGR00573">
    <property type="entry name" value="dnaq"/>
    <property type="match status" value="1"/>
</dbReference>
<keyword evidence="9" id="KW-1185">Reference proteome</keyword>
<dbReference type="InterPro" id="IPR006054">
    <property type="entry name" value="DnaQ"/>
</dbReference>
<evidence type="ECO:0000256" key="5">
    <source>
        <dbReference type="ARBA" id="ARBA00026073"/>
    </source>
</evidence>
<dbReference type="GO" id="GO:0003677">
    <property type="term" value="F:DNA binding"/>
    <property type="evidence" value="ECO:0007669"/>
    <property type="project" value="InterPro"/>
</dbReference>
<dbReference type="EMBL" id="FNQP01000019">
    <property type="protein sequence ID" value="SEA93196.1"/>
    <property type="molecule type" value="Genomic_DNA"/>
</dbReference>
<dbReference type="PANTHER" id="PTHR30231">
    <property type="entry name" value="DNA POLYMERASE III SUBUNIT EPSILON"/>
    <property type="match status" value="1"/>
</dbReference>
<dbReference type="PANTHER" id="PTHR30231:SF37">
    <property type="entry name" value="EXODEOXYRIBONUCLEASE 10"/>
    <property type="match status" value="1"/>
</dbReference>
<dbReference type="SMART" id="SM00479">
    <property type="entry name" value="EXOIII"/>
    <property type="match status" value="1"/>
</dbReference>
<dbReference type="Gene3D" id="3.30.420.10">
    <property type="entry name" value="Ribonuclease H-like superfamily/Ribonuclease H"/>
    <property type="match status" value="1"/>
</dbReference>
<name>A0A1H4F786_9GAMM</name>
<comment type="function">
    <text evidence="4">DNA polymerase III is a complex, multichain enzyme responsible for most of the replicative synthesis in bacteria. The epsilon subunit contain the editing function and is a proofreading 3'-5' exonuclease.</text>
</comment>
<dbReference type="OrthoDB" id="9803913at2"/>
<gene>
    <name evidence="8" type="ORF">SAMN05660964_02854</name>
</gene>
<evidence type="ECO:0000259" key="7">
    <source>
        <dbReference type="SMART" id="SM00479"/>
    </source>
</evidence>